<dbReference type="SMART" id="SM00297">
    <property type="entry name" value="BROMO"/>
    <property type="match status" value="1"/>
</dbReference>
<name>A0A811KU66_9BILA</name>
<sequence length="673" mass="77397">MDEEMDVDYVNGNGNHFSQSNGHAQSEGSDCGSEITRKMKEMLNDGQLASDQSIPEAFGEPLSPTSITLVMSYIVNRKSARHKTFKPSAMACCNLMYTINHYELEPPHQLAGKLNGNHLLRYRVIYARWLMYCKFPQSFSNLPLYKASKVIDFEFFSVFGPIIIEKLKNKDNVECKKALEIIEYLNNEFTVPANSTLSRVRTLDDSAGINLLQEEEPSVTPKSSLSSIPTISNLEDENDTMYSCDNMEDNTMTNGLDEDTTLVPDDTRLEVKEDDASLNSRLLRALTIEDLEEMIPPKLTKEEDVVFGVKRKESAKQEEKDGSIAFYFCSNNCTVTQKPQKLLWLLQLQGVFSAQLPKMPKSYITRIVFDPRHCNLVLVKRDIGVIGGICFRPFYNEGFTEIVFCAITASQQVKGYGTLMMNHLKDFHVRVANIHHFLTYADEFALGYFKKQGFSDIISLPRVRYHGFIKDYEGATLMECELHPKMLYIDYKEVVGNIRDAFQAYVNRNFPDFEKTYGGIEQLFQELPKNQIIELDKIDGVSQLKLEDRLSVEDTLSLKTVYNKIKSNQYAWPFAEPVDAEEVPEYYDYIKFPMDMKKIGDRLKDGYYLHPRLFVADFKRMFANCYSFNSSQTIYYNCGYKLNIAFNKLCNSYYPDLDLKCTLPDTTPTWEEE</sequence>
<keyword evidence="6" id="KW-0156">Chromatin regulator</keyword>
<dbReference type="EC" id="2.3.1.48" evidence="4"/>
<dbReference type="Proteomes" id="UP000783686">
    <property type="component" value="Unassembled WGS sequence"/>
</dbReference>
<dbReference type="Pfam" id="PF00583">
    <property type="entry name" value="Acetyltransf_1"/>
    <property type="match status" value="1"/>
</dbReference>
<dbReference type="GO" id="GO:0043992">
    <property type="term" value="F:histone H3K9 acetyltransferase activity"/>
    <property type="evidence" value="ECO:0007669"/>
    <property type="project" value="UniProtKB-ARBA"/>
</dbReference>
<gene>
    <name evidence="18" type="ORF">BOKJ2_LOCUS8294</name>
</gene>
<evidence type="ECO:0000256" key="13">
    <source>
        <dbReference type="ARBA" id="ARBA00023315"/>
    </source>
</evidence>
<protein>
    <recommendedName>
        <fullName evidence="4">histone acetyltransferase</fullName>
        <ecNumber evidence="4">2.3.1.48</ecNumber>
    </recommendedName>
</protein>
<dbReference type="Gene3D" id="1.20.920.10">
    <property type="entry name" value="Bromodomain-like"/>
    <property type="match status" value="1"/>
</dbReference>
<evidence type="ECO:0000256" key="8">
    <source>
        <dbReference type="ARBA" id="ARBA00023117"/>
    </source>
</evidence>
<dbReference type="InterPro" id="IPR018359">
    <property type="entry name" value="Bromodomain_CS"/>
</dbReference>
<evidence type="ECO:0000256" key="7">
    <source>
        <dbReference type="ARBA" id="ARBA00023015"/>
    </source>
</evidence>
<dbReference type="GO" id="GO:0005634">
    <property type="term" value="C:nucleus"/>
    <property type="evidence" value="ECO:0007669"/>
    <property type="project" value="UniProtKB-SubCell"/>
</dbReference>
<keyword evidence="8 15" id="KW-0103">Bromodomain</keyword>
<evidence type="ECO:0000256" key="11">
    <source>
        <dbReference type="ARBA" id="ARBA00023212"/>
    </source>
</evidence>
<dbReference type="InterPro" id="IPR000182">
    <property type="entry name" value="GNAT_dom"/>
</dbReference>
<dbReference type="SUPFAM" id="SSF55729">
    <property type="entry name" value="Acyl-CoA N-acyltransferases (Nat)"/>
    <property type="match status" value="1"/>
</dbReference>
<keyword evidence="5" id="KW-0808">Transferase</keyword>
<comment type="similarity">
    <text evidence="3">Belongs to the acetyltransferase family. GCN5 subfamily.</text>
</comment>
<evidence type="ECO:0000256" key="1">
    <source>
        <dbReference type="ARBA" id="ARBA00004123"/>
    </source>
</evidence>
<evidence type="ECO:0000259" key="17">
    <source>
        <dbReference type="PROSITE" id="PS51186"/>
    </source>
</evidence>
<evidence type="ECO:0000256" key="9">
    <source>
        <dbReference type="ARBA" id="ARBA00023159"/>
    </source>
</evidence>
<dbReference type="PANTHER" id="PTHR45750">
    <property type="entry name" value="GH11602P"/>
    <property type="match status" value="1"/>
</dbReference>
<keyword evidence="19" id="KW-1185">Reference proteome</keyword>
<keyword evidence="9" id="KW-0010">Activator</keyword>
<dbReference type="InterPro" id="IPR001487">
    <property type="entry name" value="Bromodomain"/>
</dbReference>
<dbReference type="PANTHER" id="PTHR45750:SF3">
    <property type="entry name" value="HISTONE ACETYLTRANSFERASE"/>
    <property type="match status" value="1"/>
</dbReference>
<evidence type="ECO:0000256" key="14">
    <source>
        <dbReference type="ARBA" id="ARBA00048940"/>
    </source>
</evidence>
<dbReference type="PRINTS" id="PR00503">
    <property type="entry name" value="BROMODOMAIN"/>
</dbReference>
<dbReference type="InterPro" id="IPR009464">
    <property type="entry name" value="PCAF_N"/>
</dbReference>
<dbReference type="Pfam" id="PF00439">
    <property type="entry name" value="Bromodomain"/>
    <property type="match status" value="1"/>
</dbReference>
<keyword evidence="13" id="KW-0012">Acyltransferase</keyword>
<dbReference type="PROSITE" id="PS51186">
    <property type="entry name" value="GNAT"/>
    <property type="match status" value="1"/>
</dbReference>
<evidence type="ECO:0000256" key="12">
    <source>
        <dbReference type="ARBA" id="ARBA00023242"/>
    </source>
</evidence>
<evidence type="ECO:0000313" key="19">
    <source>
        <dbReference type="Proteomes" id="UP000614601"/>
    </source>
</evidence>
<dbReference type="Pfam" id="PF06466">
    <property type="entry name" value="PCAF_N"/>
    <property type="match status" value="1"/>
</dbReference>
<reference evidence="18" key="1">
    <citation type="submission" date="2020-09" db="EMBL/GenBank/DDBJ databases">
        <authorList>
            <person name="Kikuchi T."/>
        </authorList>
    </citation>
    <scope>NUCLEOTIDE SEQUENCE</scope>
    <source>
        <strain evidence="18">SH1</strain>
    </source>
</reference>
<dbReference type="EMBL" id="CAJFDH010000004">
    <property type="protein sequence ID" value="CAD5219138.1"/>
    <property type="molecule type" value="Genomic_DNA"/>
</dbReference>
<feature type="domain" description="Bromo" evidence="16">
    <location>
        <begin position="566"/>
        <end position="636"/>
    </location>
</feature>
<dbReference type="SUPFAM" id="SSF47370">
    <property type="entry name" value="Bromodomain"/>
    <property type="match status" value="1"/>
</dbReference>
<dbReference type="OrthoDB" id="1937912at2759"/>
<organism evidence="18 19">
    <name type="scientific">Bursaphelenchus okinawaensis</name>
    <dbReference type="NCBI Taxonomy" id="465554"/>
    <lineage>
        <taxon>Eukaryota</taxon>
        <taxon>Metazoa</taxon>
        <taxon>Ecdysozoa</taxon>
        <taxon>Nematoda</taxon>
        <taxon>Chromadorea</taxon>
        <taxon>Rhabditida</taxon>
        <taxon>Tylenchina</taxon>
        <taxon>Tylenchomorpha</taxon>
        <taxon>Aphelenchoidea</taxon>
        <taxon>Aphelenchoididae</taxon>
        <taxon>Bursaphelenchus</taxon>
    </lineage>
</organism>
<evidence type="ECO:0000256" key="4">
    <source>
        <dbReference type="ARBA" id="ARBA00013184"/>
    </source>
</evidence>
<keyword evidence="12" id="KW-0539">Nucleus</keyword>
<comment type="subcellular location">
    <subcellularLocation>
        <location evidence="2">Cytoplasm</location>
        <location evidence="2">Cytoskeleton</location>
        <location evidence="2">Microtubule organizing center</location>
        <location evidence="2">Centrosome</location>
    </subcellularLocation>
    <subcellularLocation>
        <location evidence="1">Nucleus</location>
    </subcellularLocation>
</comment>
<comment type="caution">
    <text evidence="18">The sequence shown here is derived from an EMBL/GenBank/DDBJ whole genome shotgun (WGS) entry which is preliminary data.</text>
</comment>
<accession>A0A811KU66</accession>
<comment type="catalytic activity">
    <reaction evidence="14">
        <text>L-lysyl-[histone] + acetyl-CoA = N(6)-acetyl-L-lysyl-[histone] + CoA + H(+)</text>
        <dbReference type="Rhea" id="RHEA:21992"/>
        <dbReference type="Rhea" id="RHEA-COMP:9845"/>
        <dbReference type="Rhea" id="RHEA-COMP:11338"/>
        <dbReference type="ChEBI" id="CHEBI:15378"/>
        <dbReference type="ChEBI" id="CHEBI:29969"/>
        <dbReference type="ChEBI" id="CHEBI:57287"/>
        <dbReference type="ChEBI" id="CHEBI:57288"/>
        <dbReference type="ChEBI" id="CHEBI:61930"/>
        <dbReference type="EC" id="2.3.1.48"/>
    </reaction>
    <physiologicalReaction direction="left-to-right" evidence="14">
        <dbReference type="Rhea" id="RHEA:21993"/>
    </physiologicalReaction>
</comment>
<evidence type="ECO:0000256" key="15">
    <source>
        <dbReference type="PROSITE-ProRule" id="PRU00035"/>
    </source>
</evidence>
<evidence type="ECO:0000259" key="16">
    <source>
        <dbReference type="PROSITE" id="PS50014"/>
    </source>
</evidence>
<dbReference type="InterPro" id="IPR016181">
    <property type="entry name" value="Acyl_CoA_acyltransferase"/>
</dbReference>
<evidence type="ECO:0000256" key="10">
    <source>
        <dbReference type="ARBA" id="ARBA00023163"/>
    </source>
</evidence>
<keyword evidence="11" id="KW-0963">Cytoplasm</keyword>
<evidence type="ECO:0000256" key="6">
    <source>
        <dbReference type="ARBA" id="ARBA00022853"/>
    </source>
</evidence>
<evidence type="ECO:0000256" key="2">
    <source>
        <dbReference type="ARBA" id="ARBA00004300"/>
    </source>
</evidence>
<dbReference type="GO" id="GO:0005813">
    <property type="term" value="C:centrosome"/>
    <property type="evidence" value="ECO:0007669"/>
    <property type="project" value="UniProtKB-SubCell"/>
</dbReference>
<evidence type="ECO:0000313" key="18">
    <source>
        <dbReference type="EMBL" id="CAD5219138.1"/>
    </source>
</evidence>
<dbReference type="InterPro" id="IPR037800">
    <property type="entry name" value="GCN5"/>
</dbReference>
<evidence type="ECO:0000256" key="3">
    <source>
        <dbReference type="ARBA" id="ARBA00008607"/>
    </source>
</evidence>
<dbReference type="EMBL" id="CAJFCW020000004">
    <property type="protein sequence ID" value="CAG9112349.1"/>
    <property type="molecule type" value="Genomic_DNA"/>
</dbReference>
<dbReference type="GO" id="GO:0045944">
    <property type="term" value="P:positive regulation of transcription by RNA polymerase II"/>
    <property type="evidence" value="ECO:0007669"/>
    <property type="project" value="TreeGrafter"/>
</dbReference>
<keyword evidence="11" id="KW-0206">Cytoskeleton</keyword>
<dbReference type="GO" id="GO:0140672">
    <property type="term" value="C:ATAC complex"/>
    <property type="evidence" value="ECO:0007669"/>
    <property type="project" value="TreeGrafter"/>
</dbReference>
<dbReference type="PROSITE" id="PS50014">
    <property type="entry name" value="BROMODOMAIN_2"/>
    <property type="match status" value="1"/>
</dbReference>
<dbReference type="InterPro" id="IPR036427">
    <property type="entry name" value="Bromodomain-like_sf"/>
</dbReference>
<feature type="domain" description="N-acetyltransferase" evidence="17">
    <location>
        <begin position="335"/>
        <end position="483"/>
    </location>
</feature>
<keyword evidence="7" id="KW-0805">Transcription regulation</keyword>
<keyword evidence="10" id="KW-0804">Transcription</keyword>
<dbReference type="AlphaFoldDB" id="A0A811KU66"/>
<dbReference type="PROSITE" id="PS00633">
    <property type="entry name" value="BROMODOMAIN_1"/>
    <property type="match status" value="1"/>
</dbReference>
<proteinExistence type="inferred from homology"/>
<evidence type="ECO:0000256" key="5">
    <source>
        <dbReference type="ARBA" id="ARBA00022679"/>
    </source>
</evidence>
<dbReference type="Gene3D" id="3.40.630.30">
    <property type="match status" value="1"/>
</dbReference>
<dbReference type="Proteomes" id="UP000614601">
    <property type="component" value="Unassembled WGS sequence"/>
</dbReference>